<evidence type="ECO:0000313" key="2">
    <source>
        <dbReference type="Proteomes" id="UP001470230"/>
    </source>
</evidence>
<dbReference type="Gene3D" id="3.80.10.10">
    <property type="entry name" value="Ribonuclease Inhibitor"/>
    <property type="match status" value="1"/>
</dbReference>
<reference evidence="1 2" key="1">
    <citation type="submission" date="2024-04" db="EMBL/GenBank/DDBJ databases">
        <title>Tritrichomonas musculus Genome.</title>
        <authorList>
            <person name="Alves-Ferreira E."/>
            <person name="Grigg M."/>
            <person name="Lorenzi H."/>
            <person name="Galac M."/>
        </authorList>
    </citation>
    <scope>NUCLEOTIDE SEQUENCE [LARGE SCALE GENOMIC DNA]</scope>
    <source>
        <strain evidence="1 2">EAF2021</strain>
    </source>
</reference>
<sequence>MEENLNADDFYESHPLQPRVNKLKYQLTVQRRSLNLTGLISINEPDITSLAGFGVMPHLKVLNITRSHIKSLESLPAQPILQQIVADNSELSSFAGLSRHKKLRDVSFIGSPLESKPNSRLSCIIVVGPQIAIINKRIVKKSEREEASKYPKITRLLLEAGWDLETPVPSPEKFREILKDEKYRSVLDEAKSIQSYNFLSERRDLYKSSSLHLEEDEQAEQESNEENDKLLEEKLNEILRRTGIRVKQDKHRRKEILEAITELANLVKIFELCAEDIKDIKKDDSKEAAPKDQPPT</sequence>
<gene>
    <name evidence="1" type="ORF">M9Y10_028259</name>
</gene>
<name>A0ABR2KIU3_9EUKA</name>
<dbReference type="InterPro" id="IPR032675">
    <property type="entry name" value="LRR_dom_sf"/>
</dbReference>
<accession>A0ABR2KIU3</accession>
<evidence type="ECO:0000313" key="1">
    <source>
        <dbReference type="EMBL" id="KAK8891054.1"/>
    </source>
</evidence>
<organism evidence="1 2">
    <name type="scientific">Tritrichomonas musculus</name>
    <dbReference type="NCBI Taxonomy" id="1915356"/>
    <lineage>
        <taxon>Eukaryota</taxon>
        <taxon>Metamonada</taxon>
        <taxon>Parabasalia</taxon>
        <taxon>Tritrichomonadida</taxon>
        <taxon>Tritrichomonadidae</taxon>
        <taxon>Tritrichomonas</taxon>
    </lineage>
</organism>
<proteinExistence type="predicted"/>
<dbReference type="SUPFAM" id="SSF52058">
    <property type="entry name" value="L domain-like"/>
    <property type="match status" value="1"/>
</dbReference>
<keyword evidence="2" id="KW-1185">Reference proteome</keyword>
<dbReference type="EMBL" id="JAPFFF010000004">
    <property type="protein sequence ID" value="KAK8891054.1"/>
    <property type="molecule type" value="Genomic_DNA"/>
</dbReference>
<evidence type="ECO:0008006" key="3">
    <source>
        <dbReference type="Google" id="ProtNLM"/>
    </source>
</evidence>
<dbReference type="Proteomes" id="UP001470230">
    <property type="component" value="Unassembled WGS sequence"/>
</dbReference>
<protein>
    <recommendedName>
        <fullName evidence="3">Leucine Rich Repeat family protein</fullName>
    </recommendedName>
</protein>
<comment type="caution">
    <text evidence="1">The sequence shown here is derived from an EMBL/GenBank/DDBJ whole genome shotgun (WGS) entry which is preliminary data.</text>
</comment>